<organism evidence="2 3">
    <name type="scientific">Drosophila mojavensis</name>
    <name type="common">Fruit fly</name>
    <dbReference type="NCBI Taxonomy" id="7230"/>
    <lineage>
        <taxon>Eukaryota</taxon>
        <taxon>Metazoa</taxon>
        <taxon>Ecdysozoa</taxon>
        <taxon>Arthropoda</taxon>
        <taxon>Hexapoda</taxon>
        <taxon>Insecta</taxon>
        <taxon>Pterygota</taxon>
        <taxon>Neoptera</taxon>
        <taxon>Endopterygota</taxon>
        <taxon>Diptera</taxon>
        <taxon>Brachycera</taxon>
        <taxon>Muscomorpha</taxon>
        <taxon>Ephydroidea</taxon>
        <taxon>Drosophilidae</taxon>
        <taxon>Drosophila</taxon>
    </lineage>
</organism>
<dbReference type="InterPro" id="IPR011333">
    <property type="entry name" value="SKP1/BTB/POZ_sf"/>
</dbReference>
<dbReference type="Pfam" id="PF15881">
    <property type="entry name" value="DUF4734"/>
    <property type="match status" value="1"/>
</dbReference>
<dbReference type="SUPFAM" id="SSF54695">
    <property type="entry name" value="POZ domain"/>
    <property type="match status" value="1"/>
</dbReference>
<keyword evidence="3" id="KW-1185">Reference proteome</keyword>
<dbReference type="InParanoid" id="A0A0Q9X946"/>
<dbReference type="PANTHER" id="PTHR22667:SF0">
    <property type="entry name" value="AT01380P-RELATED"/>
    <property type="match status" value="1"/>
</dbReference>
<dbReference type="EMBL" id="CH933808">
    <property type="protein sequence ID" value="KRG04971.1"/>
    <property type="molecule type" value="Genomic_DNA"/>
</dbReference>
<protein>
    <recommendedName>
        <fullName evidence="1">BACK domain-containing protein</fullName>
    </recommendedName>
</protein>
<dbReference type="Pfam" id="PF00651">
    <property type="entry name" value="BTB"/>
    <property type="match status" value="1"/>
</dbReference>
<gene>
    <name evidence="2" type="primary">Dmoj\GI26185</name>
    <name evidence="2" type="ORF">Dmoj_GI26185</name>
</gene>
<dbReference type="SMART" id="SM00875">
    <property type="entry name" value="BACK"/>
    <property type="match status" value="1"/>
</dbReference>
<dbReference type="AlphaFoldDB" id="A0A0Q9X946"/>
<dbReference type="Gene3D" id="1.25.40.420">
    <property type="match status" value="1"/>
</dbReference>
<dbReference type="Gene3D" id="3.30.710.10">
    <property type="entry name" value="Potassium Channel Kv1.1, Chain A"/>
    <property type="match status" value="1"/>
</dbReference>
<proteinExistence type="predicted"/>
<dbReference type="PANTHER" id="PTHR22667">
    <property type="entry name" value="AT01380P-RELATED"/>
    <property type="match status" value="1"/>
</dbReference>
<dbReference type="Proteomes" id="UP000009192">
    <property type="component" value="Unassembled WGS sequence"/>
</dbReference>
<evidence type="ECO:0000259" key="1">
    <source>
        <dbReference type="SMART" id="SM00875"/>
    </source>
</evidence>
<sequence>MYNVFGSTTIGGHVVTAAHLMGVQCDYKAMQSDNEREVRRSIVRYNPLSEESECGEGSEWPDGIEAESPQPPVCLPEKPYNSLEERSLHSLGYASLDEWPETEGTQMRVDKPPLYDLLMTLVRKHLKTNTTITIGESCLHAHLIVLQCYSGLFCDIGSNTLNVDLPADWVTPRALRLIYEWMIVDGPLLSRLGLLEVLRAASFLRIVQLERQCDHCLAHAITEESAVMLYLEARLLRMERAHRSQLQRVGRFFLTLVASQEFLQLPLRALLLLLSSNGICVNSELEVFMSAVRWLNFDWPKRRLNVTQLIACVRFALVPPWLLIRLHDRQCQYVELKRIISLPEVLQRLHDGIGYTTTRLCYGADRDAFLQHLERTGMQPPQQRSWIYDGQCCYHHRLHCHIAEEFTYDTFLNYLNWLQTQHMNYWQTLEPVDASELCLSCQKEQTKSIQS</sequence>
<dbReference type="Pfam" id="PF07707">
    <property type="entry name" value="BACK"/>
    <property type="match status" value="1"/>
</dbReference>
<dbReference type="KEGG" id="dmo:Dmoj_GI26185"/>
<name>A0A0Q9X946_DROMO</name>
<dbReference type="OrthoDB" id="6350321at2759"/>
<reference evidence="2 3" key="1">
    <citation type="journal article" date="2007" name="Nature">
        <title>Evolution of genes and genomes on the Drosophila phylogeny.</title>
        <authorList>
            <consortium name="Drosophila 12 Genomes Consortium"/>
            <person name="Clark A.G."/>
            <person name="Eisen M.B."/>
            <person name="Smith D.R."/>
            <person name="Bergman C.M."/>
            <person name="Oliver B."/>
            <person name="Markow T.A."/>
            <person name="Kaufman T.C."/>
            <person name="Kellis M."/>
            <person name="Gelbart W."/>
            <person name="Iyer V.N."/>
            <person name="Pollard D.A."/>
            <person name="Sackton T.B."/>
            <person name="Larracuente A.M."/>
            <person name="Singh N.D."/>
            <person name="Abad J.P."/>
            <person name="Abt D.N."/>
            <person name="Adryan B."/>
            <person name="Aguade M."/>
            <person name="Akashi H."/>
            <person name="Anderson W.W."/>
            <person name="Aquadro C.F."/>
            <person name="Ardell D.H."/>
            <person name="Arguello R."/>
            <person name="Artieri C.G."/>
            <person name="Barbash D.A."/>
            <person name="Barker D."/>
            <person name="Barsanti P."/>
            <person name="Batterham P."/>
            <person name="Batzoglou S."/>
            <person name="Begun D."/>
            <person name="Bhutkar A."/>
            <person name="Blanco E."/>
            <person name="Bosak S.A."/>
            <person name="Bradley R.K."/>
            <person name="Brand A.D."/>
            <person name="Brent M.R."/>
            <person name="Brooks A.N."/>
            <person name="Brown R.H."/>
            <person name="Butlin R.K."/>
            <person name="Caggese C."/>
            <person name="Calvi B.R."/>
            <person name="Bernardo de Carvalho A."/>
            <person name="Caspi A."/>
            <person name="Castrezana S."/>
            <person name="Celniker S.E."/>
            <person name="Chang J.L."/>
            <person name="Chapple C."/>
            <person name="Chatterji S."/>
            <person name="Chinwalla A."/>
            <person name="Civetta A."/>
            <person name="Clifton S.W."/>
            <person name="Comeron J.M."/>
            <person name="Costello J.C."/>
            <person name="Coyne J.A."/>
            <person name="Daub J."/>
            <person name="David R.G."/>
            <person name="Delcher A.L."/>
            <person name="Delehaunty K."/>
            <person name="Do C.B."/>
            <person name="Ebling H."/>
            <person name="Edwards K."/>
            <person name="Eickbush T."/>
            <person name="Evans J.D."/>
            <person name="Filipski A."/>
            <person name="Findeiss S."/>
            <person name="Freyhult E."/>
            <person name="Fulton L."/>
            <person name="Fulton R."/>
            <person name="Garcia A.C."/>
            <person name="Gardiner A."/>
            <person name="Garfield D.A."/>
            <person name="Garvin B.E."/>
            <person name="Gibson G."/>
            <person name="Gilbert D."/>
            <person name="Gnerre S."/>
            <person name="Godfrey J."/>
            <person name="Good R."/>
            <person name="Gotea V."/>
            <person name="Gravely B."/>
            <person name="Greenberg A.J."/>
            <person name="Griffiths-Jones S."/>
            <person name="Gross S."/>
            <person name="Guigo R."/>
            <person name="Gustafson E.A."/>
            <person name="Haerty W."/>
            <person name="Hahn M.W."/>
            <person name="Halligan D.L."/>
            <person name="Halpern A.L."/>
            <person name="Halter G.M."/>
            <person name="Han M.V."/>
            <person name="Heger A."/>
            <person name="Hillier L."/>
            <person name="Hinrichs A.S."/>
            <person name="Holmes I."/>
            <person name="Hoskins R.A."/>
            <person name="Hubisz M.J."/>
            <person name="Hultmark D."/>
            <person name="Huntley M.A."/>
            <person name="Jaffe D.B."/>
            <person name="Jagadeeshan S."/>
            <person name="Jeck W.R."/>
            <person name="Johnson J."/>
            <person name="Jones C.D."/>
            <person name="Jordan W.C."/>
            <person name="Karpen G.H."/>
            <person name="Kataoka E."/>
            <person name="Keightley P.D."/>
            <person name="Kheradpour P."/>
            <person name="Kirkness E.F."/>
            <person name="Koerich L.B."/>
            <person name="Kristiansen K."/>
            <person name="Kudrna D."/>
            <person name="Kulathinal R.J."/>
            <person name="Kumar S."/>
            <person name="Kwok R."/>
            <person name="Lander E."/>
            <person name="Langley C.H."/>
            <person name="Lapoint R."/>
            <person name="Lazzaro B.P."/>
            <person name="Lee S.J."/>
            <person name="Levesque L."/>
            <person name="Li R."/>
            <person name="Lin C.F."/>
            <person name="Lin M.F."/>
            <person name="Lindblad-Toh K."/>
            <person name="Llopart A."/>
            <person name="Long M."/>
            <person name="Low L."/>
            <person name="Lozovsky E."/>
            <person name="Lu J."/>
            <person name="Luo M."/>
            <person name="Machado C.A."/>
            <person name="Makalowski W."/>
            <person name="Marzo M."/>
            <person name="Matsuda M."/>
            <person name="Matzkin L."/>
            <person name="McAllister B."/>
            <person name="McBride C.S."/>
            <person name="McKernan B."/>
            <person name="McKernan K."/>
            <person name="Mendez-Lago M."/>
            <person name="Minx P."/>
            <person name="Mollenhauer M.U."/>
            <person name="Montooth K."/>
            <person name="Mount S.M."/>
            <person name="Mu X."/>
            <person name="Myers E."/>
            <person name="Negre B."/>
            <person name="Newfeld S."/>
            <person name="Nielsen R."/>
            <person name="Noor M.A."/>
            <person name="O'Grady P."/>
            <person name="Pachter L."/>
            <person name="Papaceit M."/>
            <person name="Parisi M.J."/>
            <person name="Parisi M."/>
            <person name="Parts L."/>
            <person name="Pedersen J.S."/>
            <person name="Pesole G."/>
            <person name="Phillippy A.M."/>
            <person name="Ponting C.P."/>
            <person name="Pop M."/>
            <person name="Porcelli D."/>
            <person name="Powell J.R."/>
            <person name="Prohaska S."/>
            <person name="Pruitt K."/>
            <person name="Puig M."/>
            <person name="Quesneville H."/>
            <person name="Ram K.R."/>
            <person name="Rand D."/>
            <person name="Rasmussen M.D."/>
            <person name="Reed L.K."/>
            <person name="Reenan R."/>
            <person name="Reily A."/>
            <person name="Remington K.A."/>
            <person name="Rieger T.T."/>
            <person name="Ritchie M.G."/>
            <person name="Robin C."/>
            <person name="Rogers Y.H."/>
            <person name="Rohde C."/>
            <person name="Rozas J."/>
            <person name="Rubenfield M.J."/>
            <person name="Ruiz A."/>
            <person name="Russo S."/>
            <person name="Salzberg S.L."/>
            <person name="Sanchez-Gracia A."/>
            <person name="Saranga D.J."/>
            <person name="Sato H."/>
            <person name="Schaeffer S.W."/>
            <person name="Schatz M.C."/>
            <person name="Schlenke T."/>
            <person name="Schwartz R."/>
            <person name="Segarra C."/>
            <person name="Singh R.S."/>
            <person name="Sirot L."/>
            <person name="Sirota M."/>
            <person name="Sisneros N.B."/>
            <person name="Smith C.D."/>
            <person name="Smith T.F."/>
            <person name="Spieth J."/>
            <person name="Stage D.E."/>
            <person name="Stark A."/>
            <person name="Stephan W."/>
            <person name="Strausberg R.L."/>
            <person name="Strempel S."/>
            <person name="Sturgill D."/>
            <person name="Sutton G."/>
            <person name="Sutton G.G."/>
            <person name="Tao W."/>
            <person name="Teichmann S."/>
            <person name="Tobari Y.N."/>
            <person name="Tomimura Y."/>
            <person name="Tsolas J.M."/>
            <person name="Valente V.L."/>
            <person name="Venter E."/>
            <person name="Venter J.C."/>
            <person name="Vicario S."/>
            <person name="Vieira F.G."/>
            <person name="Vilella A.J."/>
            <person name="Villasante A."/>
            <person name="Walenz B."/>
            <person name="Wang J."/>
            <person name="Wasserman M."/>
            <person name="Watts T."/>
            <person name="Wilson D."/>
            <person name="Wilson R.K."/>
            <person name="Wing R.A."/>
            <person name="Wolfner M.F."/>
            <person name="Wong A."/>
            <person name="Wong G.K."/>
            <person name="Wu C.I."/>
            <person name="Wu G."/>
            <person name="Yamamoto D."/>
            <person name="Yang H.P."/>
            <person name="Yang S.P."/>
            <person name="Yorke J.A."/>
            <person name="Yoshida K."/>
            <person name="Zdobnov E."/>
            <person name="Zhang P."/>
            <person name="Zhang Y."/>
            <person name="Zimin A.V."/>
            <person name="Baldwin J."/>
            <person name="Abdouelleil A."/>
            <person name="Abdulkadir J."/>
            <person name="Abebe A."/>
            <person name="Abera B."/>
            <person name="Abreu J."/>
            <person name="Acer S.C."/>
            <person name="Aftuck L."/>
            <person name="Alexander A."/>
            <person name="An P."/>
            <person name="Anderson E."/>
            <person name="Anderson S."/>
            <person name="Arachi H."/>
            <person name="Azer M."/>
            <person name="Bachantsang P."/>
            <person name="Barry A."/>
            <person name="Bayul T."/>
            <person name="Berlin A."/>
            <person name="Bessette D."/>
            <person name="Bloom T."/>
            <person name="Blye J."/>
            <person name="Boguslavskiy L."/>
            <person name="Bonnet C."/>
            <person name="Boukhgalter B."/>
            <person name="Bourzgui I."/>
            <person name="Brown A."/>
            <person name="Cahill P."/>
            <person name="Channer S."/>
            <person name="Cheshatsang Y."/>
            <person name="Chuda L."/>
            <person name="Citroen M."/>
            <person name="Collymore A."/>
            <person name="Cooke P."/>
            <person name="Costello M."/>
            <person name="D'Aco K."/>
            <person name="Daza R."/>
            <person name="De Haan G."/>
            <person name="DeGray S."/>
            <person name="DeMaso C."/>
            <person name="Dhargay N."/>
            <person name="Dooley K."/>
            <person name="Dooley E."/>
            <person name="Doricent M."/>
            <person name="Dorje P."/>
            <person name="Dorjee K."/>
            <person name="Dupes A."/>
            <person name="Elong R."/>
            <person name="Falk J."/>
            <person name="Farina A."/>
            <person name="Faro S."/>
            <person name="Ferguson D."/>
            <person name="Fisher S."/>
            <person name="Foley C.D."/>
            <person name="Franke A."/>
            <person name="Friedrich D."/>
            <person name="Gadbois L."/>
            <person name="Gearin G."/>
            <person name="Gearin C.R."/>
            <person name="Giannoukos G."/>
            <person name="Goode T."/>
            <person name="Graham J."/>
            <person name="Grandbois E."/>
            <person name="Grewal S."/>
            <person name="Gyaltsen K."/>
            <person name="Hafez N."/>
            <person name="Hagos B."/>
            <person name="Hall J."/>
            <person name="Henson C."/>
            <person name="Hollinger A."/>
            <person name="Honan T."/>
            <person name="Huard M.D."/>
            <person name="Hughes L."/>
            <person name="Hurhula B."/>
            <person name="Husby M.E."/>
            <person name="Kamat A."/>
            <person name="Kanga B."/>
            <person name="Kashin S."/>
            <person name="Khazanovich D."/>
            <person name="Kisner P."/>
            <person name="Lance K."/>
            <person name="Lara M."/>
            <person name="Lee W."/>
            <person name="Lennon N."/>
            <person name="Letendre F."/>
            <person name="LeVine R."/>
            <person name="Lipovsky A."/>
            <person name="Liu X."/>
            <person name="Liu J."/>
            <person name="Liu S."/>
            <person name="Lokyitsang T."/>
            <person name="Lokyitsang Y."/>
            <person name="Lubonja R."/>
            <person name="Lui A."/>
            <person name="MacDonald P."/>
            <person name="Magnisalis V."/>
            <person name="Maru K."/>
            <person name="Matthews C."/>
            <person name="McCusker W."/>
            <person name="McDonough S."/>
            <person name="Mehta T."/>
            <person name="Meldrim J."/>
            <person name="Meneus L."/>
            <person name="Mihai O."/>
            <person name="Mihalev A."/>
            <person name="Mihova T."/>
            <person name="Mittelman R."/>
            <person name="Mlenga V."/>
            <person name="Montmayeur A."/>
            <person name="Mulrain L."/>
            <person name="Navidi A."/>
            <person name="Naylor J."/>
            <person name="Negash T."/>
            <person name="Nguyen T."/>
            <person name="Nguyen N."/>
            <person name="Nicol R."/>
            <person name="Norbu C."/>
            <person name="Norbu N."/>
            <person name="Novod N."/>
            <person name="O'Neill B."/>
            <person name="Osman S."/>
            <person name="Markiewicz E."/>
            <person name="Oyono O.L."/>
            <person name="Patti C."/>
            <person name="Phunkhang P."/>
            <person name="Pierre F."/>
            <person name="Priest M."/>
            <person name="Raghuraman S."/>
            <person name="Rege F."/>
            <person name="Reyes R."/>
            <person name="Rise C."/>
            <person name="Rogov P."/>
            <person name="Ross K."/>
            <person name="Ryan E."/>
            <person name="Settipalli S."/>
            <person name="Shea T."/>
            <person name="Sherpa N."/>
            <person name="Shi L."/>
            <person name="Shih D."/>
            <person name="Sparrow T."/>
            <person name="Spaulding J."/>
            <person name="Stalker J."/>
            <person name="Stange-Thomann N."/>
            <person name="Stavropoulos S."/>
            <person name="Stone C."/>
            <person name="Strader C."/>
            <person name="Tesfaye S."/>
            <person name="Thomson T."/>
            <person name="Thoulutsang Y."/>
            <person name="Thoulutsang D."/>
            <person name="Topham K."/>
            <person name="Topping I."/>
            <person name="Tsamla T."/>
            <person name="Vassiliev H."/>
            <person name="Vo A."/>
            <person name="Wangchuk T."/>
            <person name="Wangdi T."/>
            <person name="Weiand M."/>
            <person name="Wilkinson J."/>
            <person name="Wilson A."/>
            <person name="Yadav S."/>
            <person name="Young G."/>
            <person name="Yu Q."/>
            <person name="Zembek L."/>
            <person name="Zhong D."/>
            <person name="Zimmer A."/>
            <person name="Zwirko Z."/>
            <person name="Jaffe D.B."/>
            <person name="Alvarez P."/>
            <person name="Brockman W."/>
            <person name="Butler J."/>
            <person name="Chin C."/>
            <person name="Gnerre S."/>
            <person name="Grabherr M."/>
            <person name="Kleber M."/>
            <person name="Mauceli E."/>
            <person name="MacCallum I."/>
        </authorList>
    </citation>
    <scope>NUCLEOTIDE SEQUENCE [LARGE SCALE GENOMIC DNA]</scope>
    <source>
        <strain evidence="3">Tucson 15081-1352.22</strain>
    </source>
</reference>
<dbReference type="InterPro" id="IPR031750">
    <property type="entry name" value="DUF4734"/>
</dbReference>
<evidence type="ECO:0000313" key="2">
    <source>
        <dbReference type="EMBL" id="KRG04971.1"/>
    </source>
</evidence>
<dbReference type="CDD" id="cd18186">
    <property type="entry name" value="BTB_POZ_ZBTB_KLHL-like"/>
    <property type="match status" value="1"/>
</dbReference>
<dbReference type="InterPro" id="IPR011705">
    <property type="entry name" value="BACK"/>
</dbReference>
<evidence type="ECO:0000313" key="3">
    <source>
        <dbReference type="Proteomes" id="UP000009192"/>
    </source>
</evidence>
<dbReference type="InterPro" id="IPR000210">
    <property type="entry name" value="BTB/POZ_dom"/>
</dbReference>
<feature type="domain" description="BACK" evidence="1">
    <location>
        <begin position="226"/>
        <end position="327"/>
    </location>
</feature>
<accession>A0A0Q9X946</accession>